<dbReference type="SMART" id="SM01008">
    <property type="entry name" value="Ald_Xan_dh_C"/>
    <property type="match status" value="1"/>
</dbReference>
<accession>A0A5A5TDQ6</accession>
<dbReference type="InterPro" id="IPR008274">
    <property type="entry name" value="AldOxase/xan_DH_MoCoBD1"/>
</dbReference>
<dbReference type="EMBL" id="BIXY01000048">
    <property type="protein sequence ID" value="GCF09670.1"/>
    <property type="molecule type" value="Genomic_DNA"/>
</dbReference>
<reference evidence="4 5" key="1">
    <citation type="submission" date="2019-01" db="EMBL/GenBank/DDBJ databases">
        <title>Draft genome sequence of Dictyobacter sp. Uno17.</title>
        <authorList>
            <person name="Wang C.M."/>
            <person name="Zheng Y."/>
            <person name="Sakai Y."/>
            <person name="Abe K."/>
            <person name="Yokota A."/>
            <person name="Yabe S."/>
        </authorList>
    </citation>
    <scope>NUCLEOTIDE SEQUENCE [LARGE SCALE GENOMIC DNA]</scope>
    <source>
        <strain evidence="4 5">Uno17</strain>
    </source>
</reference>
<dbReference type="Pfam" id="PF20256">
    <property type="entry name" value="MoCoBD_2"/>
    <property type="match status" value="1"/>
</dbReference>
<evidence type="ECO:0000256" key="2">
    <source>
        <dbReference type="ARBA" id="ARBA00023002"/>
    </source>
</evidence>
<evidence type="ECO:0000313" key="4">
    <source>
        <dbReference type="EMBL" id="GCF09670.1"/>
    </source>
</evidence>
<dbReference type="GO" id="GO:0016491">
    <property type="term" value="F:oxidoreductase activity"/>
    <property type="evidence" value="ECO:0007669"/>
    <property type="project" value="UniProtKB-KW"/>
</dbReference>
<dbReference type="RefSeq" id="WP_149402593.1">
    <property type="nucleotide sequence ID" value="NZ_BIXY01000048.1"/>
</dbReference>
<dbReference type="Gene3D" id="3.30.365.10">
    <property type="entry name" value="Aldehyde oxidase/xanthine dehydrogenase, molybdopterin binding domain"/>
    <property type="match status" value="4"/>
</dbReference>
<dbReference type="InterPro" id="IPR000674">
    <property type="entry name" value="Ald_Oxase/Xan_DH_a/b"/>
</dbReference>
<keyword evidence="5" id="KW-1185">Reference proteome</keyword>
<dbReference type="OrthoDB" id="9759791at2"/>
<feature type="domain" description="Aldehyde oxidase/xanthine dehydrogenase a/b hammerhead" evidence="3">
    <location>
        <begin position="21"/>
        <end position="141"/>
    </location>
</feature>
<dbReference type="AlphaFoldDB" id="A0A5A5TDQ6"/>
<protein>
    <submittedName>
        <fullName evidence="4">Aldehyde dehydrogenase</fullName>
    </submittedName>
</protein>
<dbReference type="SUPFAM" id="SSF54665">
    <property type="entry name" value="CO dehydrogenase molybdoprotein N-domain-like"/>
    <property type="match status" value="1"/>
</dbReference>
<keyword evidence="1" id="KW-0500">Molybdenum</keyword>
<evidence type="ECO:0000259" key="3">
    <source>
        <dbReference type="SMART" id="SM01008"/>
    </source>
</evidence>
<evidence type="ECO:0000256" key="1">
    <source>
        <dbReference type="ARBA" id="ARBA00022505"/>
    </source>
</evidence>
<gene>
    <name evidence="4" type="ORF">KDI_32340</name>
</gene>
<dbReference type="Pfam" id="PF02738">
    <property type="entry name" value="MoCoBD_1"/>
    <property type="match status" value="1"/>
</dbReference>
<evidence type="ECO:0000313" key="5">
    <source>
        <dbReference type="Proteomes" id="UP000322530"/>
    </source>
</evidence>
<dbReference type="GO" id="GO:0005506">
    <property type="term" value="F:iron ion binding"/>
    <property type="evidence" value="ECO:0007669"/>
    <property type="project" value="InterPro"/>
</dbReference>
<dbReference type="InterPro" id="IPR046867">
    <property type="entry name" value="AldOxase/xan_DH_MoCoBD2"/>
</dbReference>
<dbReference type="SUPFAM" id="SSF56003">
    <property type="entry name" value="Molybdenum cofactor-binding domain"/>
    <property type="match status" value="1"/>
</dbReference>
<dbReference type="InterPro" id="IPR036856">
    <property type="entry name" value="Ald_Oxase/Xan_DH_a/b_sf"/>
</dbReference>
<dbReference type="Proteomes" id="UP000322530">
    <property type="component" value="Unassembled WGS sequence"/>
</dbReference>
<keyword evidence="2" id="KW-0560">Oxidoreductase</keyword>
<comment type="caution">
    <text evidence="4">The sequence shown here is derived from an EMBL/GenBank/DDBJ whole genome shotgun (WGS) entry which is preliminary data.</text>
</comment>
<dbReference type="InterPro" id="IPR037165">
    <property type="entry name" value="AldOxase/xan_DH_Mopterin-bd_sf"/>
</dbReference>
<dbReference type="Gene3D" id="3.90.1170.50">
    <property type="entry name" value="Aldehyde oxidase/xanthine dehydrogenase, a/b hammerhead"/>
    <property type="match status" value="1"/>
</dbReference>
<dbReference type="PANTHER" id="PTHR11908">
    <property type="entry name" value="XANTHINE DEHYDROGENASE"/>
    <property type="match status" value="1"/>
</dbReference>
<proteinExistence type="predicted"/>
<dbReference type="InterPro" id="IPR016208">
    <property type="entry name" value="Ald_Oxase/xanthine_DH-like"/>
</dbReference>
<sequence length="792" mass="85590">MIRQRVPAGLERRSEDYPLITGRGAYVDDIRLAPERPAIVQMAVVRSPHAHARIGTIDLEAARTVTGVVAAYTGAELVRDLPALVPLIHSDAKDVKLPERRPLAVDKVRYAGDPVAVVLAETAYAARDGRDQVHVDYEPLPAVIDPVRALEPDAPLLYEEMGRNLIQQTVTQGGDLSAAFAQSTHTLQLRLENQRLAPSSMEPRGCLFDYDASSGELNAWISSQSVFQARNTLARFLKMEPERIHVHNADVGGAFGAKTIFLGEEIIAALLAVRHARPVKWVEDRSENLLAHVHGRGQVNEIEAAYTDTGRLLGLKVRIIGDTGAFIYGIGAMMPIFTSTMLSGAYQIQAIECTVLSVLTNKVPISAYRGAGRPEAAYIVERTIEEIARALQLDPVEVRRRNLIPATAFPYRTPTGLTYDSGNYQLALDKALALADYAGWREKQRQRRARPTSKYLGIGVSTFIETTGGTMSQNGLHEAATVRILPDGRLRVQCGVAHNGQGHFTIFAQLVAQLFDIPGSQVEVQMNDTSLPGYSTGTNASRITQTAGSAIHLAANAVREKALKLASQQLEVATQDLIVTSGKIMVQGSPSHFVELGALARAVEQQPELIEHEAPNPANGIPIEGLAAWRSFTPQSAAIASGTHIAIVEVDSETGDIQILRYIAVDDGGHIVNHELAEAQMHGALTQGIGQALFEGVFYDEAGRNLTTTFMEYALPAPDQVPDFTLELVETPSPLNPLGAKGIGEAGTIGAPPTIVNATLDALAPLGITDLDMPLLPEKIWFAIHARQSSQH</sequence>
<name>A0A5A5TDQ6_9CHLR</name>
<dbReference type="Pfam" id="PF01315">
    <property type="entry name" value="Ald_Xan_dh_C"/>
    <property type="match status" value="1"/>
</dbReference>
<organism evidence="4 5">
    <name type="scientific">Dictyobacter arantiisoli</name>
    <dbReference type="NCBI Taxonomy" id="2014874"/>
    <lineage>
        <taxon>Bacteria</taxon>
        <taxon>Bacillati</taxon>
        <taxon>Chloroflexota</taxon>
        <taxon>Ktedonobacteria</taxon>
        <taxon>Ktedonobacterales</taxon>
        <taxon>Dictyobacteraceae</taxon>
        <taxon>Dictyobacter</taxon>
    </lineage>
</organism>
<dbReference type="PANTHER" id="PTHR11908:SF132">
    <property type="entry name" value="ALDEHYDE OXIDASE 1-RELATED"/>
    <property type="match status" value="1"/>
</dbReference>